<feature type="compositionally biased region" description="Basic and acidic residues" evidence="10">
    <location>
        <begin position="522"/>
        <end position="532"/>
    </location>
</feature>
<evidence type="ECO:0000256" key="6">
    <source>
        <dbReference type="ARBA" id="ARBA00022989"/>
    </source>
</evidence>
<evidence type="ECO:0000256" key="5">
    <source>
        <dbReference type="ARBA" id="ARBA00022968"/>
    </source>
</evidence>
<dbReference type="InterPro" id="IPR051227">
    <property type="entry name" value="CS_glycosyltransferase"/>
</dbReference>
<evidence type="ECO:0000313" key="13">
    <source>
        <dbReference type="Proteomes" id="UP000567624"/>
    </source>
</evidence>
<feature type="compositionally biased region" description="Basic and acidic residues" evidence="10">
    <location>
        <begin position="73"/>
        <end position="84"/>
    </location>
</feature>
<organism evidence="12 13">
    <name type="scientific">Smithornis capensis</name>
    <dbReference type="NCBI Taxonomy" id="363769"/>
    <lineage>
        <taxon>Eukaryota</taxon>
        <taxon>Metazoa</taxon>
        <taxon>Chordata</taxon>
        <taxon>Craniata</taxon>
        <taxon>Vertebrata</taxon>
        <taxon>Euteleostomi</taxon>
        <taxon>Archelosauria</taxon>
        <taxon>Archosauria</taxon>
        <taxon>Dinosauria</taxon>
        <taxon>Saurischia</taxon>
        <taxon>Theropoda</taxon>
        <taxon>Coelurosauria</taxon>
        <taxon>Aves</taxon>
        <taxon>Neognathae</taxon>
        <taxon>Neoaves</taxon>
        <taxon>Telluraves</taxon>
        <taxon>Australaves</taxon>
        <taxon>Passeriformes</taxon>
        <taxon>Eurylaimidae</taxon>
        <taxon>Smithornis</taxon>
    </lineage>
</organism>
<sequence>PRLPVKKLRKQLKLLLLLALLTSAAWFTYLHISLVRQGRALRLPFVYGRDGERLGEVTDPGRRPAAAPARHRKAEDSSESREEDLMNDGQDMNGWFPRGQRSNQASTPPKLNLTKQALAWNEQYKGKANLHVFEDWCGGAVRHLRKNLHFPLFPHTRTTVKKLAVSPKWKNYGLRIFGYIHPFKDGDFQFSVASDDNSEFWLSSDDSPSNSRLTAFVGKLGTEWTAPGEFTKFSSQVSKPLRLMSSRRYYFELLHKQDDRGSDHVEVGWRVFLPSLKFEVIDSSYISLYTDESTLKMNHVEHIPQTLASHSGSHLWEANQDEHGADMLKADPRDTFFLTPAIEASRLENVLVPCAYSPTYVVKDFPIARYQGLQFVYLSFVYPNDYTRLTHMETENKCFYRESPLYLKKFGFYKYMKMDEEEEDPQHQAFFFLSPDNFLEDEEEEEEGADSPEPTDPPPKAKEQTFGPAPGAKGKDPPPENELGPPASPKHGGTLGLQPHLSLPIFSGKVKTLGPSRPTAPSKDKKPQKTQEKVYVTRLQPGKRKAPVQEPAFSSIFLYPKPLKRVHLRSRTPQKHLITPSKLRAVPGHQSPWLLSNISKERDRARQKGGRRWDRPPKQRELPSLLALGTEGLFSKETHEDVTPSLDSTVATADYNSSETTHLEGTRVTSFLKMSETTASQQEEGKGQDEEDEEEEEEVSDYSYEAGELRQGWLEDSINWQRTFSVNSVDFELLRSDWNDLRCNVSGNLQLSESEVVDVVAQYMERLNEKNGGIYTLLRIINVEKRRDTARGNRYLLELELAERGQRTVRLSEYVYVLLHQGKQDDSAEANPDRLALGATEPQPSAWSVLYGKPVLCQPLRLSWRQDVMVHFVVPVKNQARWVQQFILDMADLYGATRDANFNVILVDFDSEDMDVEKALQDARLPRFQYLQRTGNFERSAGLQAGVDMVEDEHSIVFLCDLHIHFPPNILDSIRKHCVEGKLAYAPIVMRLSCGSSPQEPNGYWEVNGFGLFGIYKSDFDRVGGMNTEEFRDRWGGEDWELLDRVLQSGLEVERLRLRNFYHYYHSKRGMWNARSKKPSKE</sequence>
<evidence type="ECO:0000256" key="10">
    <source>
        <dbReference type="SAM" id="MobiDB-lite"/>
    </source>
</evidence>
<keyword evidence="7 9" id="KW-0333">Golgi apparatus</keyword>
<keyword evidence="6 9" id="KW-1133">Transmembrane helix</keyword>
<feature type="non-terminal residue" evidence="12">
    <location>
        <position position="1"/>
    </location>
</feature>
<dbReference type="GO" id="GO:0032580">
    <property type="term" value="C:Golgi cisterna membrane"/>
    <property type="evidence" value="ECO:0007669"/>
    <property type="project" value="UniProtKB-SubCell"/>
</dbReference>
<evidence type="ECO:0000256" key="4">
    <source>
        <dbReference type="ARBA" id="ARBA00022692"/>
    </source>
</evidence>
<feature type="domain" description="PA14" evidence="11">
    <location>
        <begin position="123"/>
        <end position="285"/>
    </location>
</feature>
<keyword evidence="5 9" id="KW-0735">Signal-anchor</keyword>
<dbReference type="AlphaFoldDB" id="A0A7K8R1Q1"/>
<dbReference type="InterPro" id="IPR037524">
    <property type="entry name" value="PA14/GLEYA"/>
</dbReference>
<comment type="similarity">
    <text evidence="2 9">Belongs to the chondroitin N-acetylgalactosaminyltransferase family.</text>
</comment>
<comment type="function">
    <text evidence="9">Transfers N-acetylgalactosamine (GalNAc) from UDP-GalNAc to N-acetylglucosamine-beta-benzyl with a beta-1,4-linkage to form N,N'-diacetyllactosediamine, GalNAc-beta-1,4-GlcNAc structures in N-linked glycans and probably O-linked glycans.</text>
</comment>
<dbReference type="EC" id="2.4.1.244" evidence="9"/>
<keyword evidence="3 9" id="KW-0808">Transferase</keyword>
<dbReference type="Gene3D" id="3.90.550.10">
    <property type="entry name" value="Spore Coat Polysaccharide Biosynthesis Protein SpsA, Chain A"/>
    <property type="match status" value="1"/>
</dbReference>
<comment type="caution">
    <text evidence="12">The sequence shown here is derived from an EMBL/GenBank/DDBJ whole genome shotgun (WGS) entry which is preliminary data.</text>
</comment>
<feature type="non-terminal residue" evidence="12">
    <location>
        <position position="1082"/>
    </location>
</feature>
<evidence type="ECO:0000256" key="1">
    <source>
        <dbReference type="ARBA" id="ARBA00004447"/>
    </source>
</evidence>
<evidence type="ECO:0000259" key="11">
    <source>
        <dbReference type="PROSITE" id="PS51820"/>
    </source>
</evidence>
<comment type="catalytic activity">
    <reaction evidence="9">
        <text>an N-acetyl-beta-D-glucosaminyl derivative + UDP-N-acetyl-alpha-D-galactosamine = an N-acetyl-beta-D-galactosaminyl-(1-&gt;4)-N-acetyl-beta-D-glucosaminyl derivative + UDP + H(+)</text>
        <dbReference type="Rhea" id="RHEA:20493"/>
        <dbReference type="ChEBI" id="CHEBI:15378"/>
        <dbReference type="ChEBI" id="CHEBI:58223"/>
        <dbReference type="ChEBI" id="CHEBI:61631"/>
        <dbReference type="ChEBI" id="CHEBI:67138"/>
        <dbReference type="ChEBI" id="CHEBI:138027"/>
        <dbReference type="EC" id="2.4.1.244"/>
    </reaction>
</comment>
<proteinExistence type="inferred from homology"/>
<feature type="region of interest" description="Disordered" evidence="10">
    <location>
        <begin position="440"/>
        <end position="549"/>
    </location>
</feature>
<evidence type="ECO:0000313" key="12">
    <source>
        <dbReference type="EMBL" id="NXF10766.1"/>
    </source>
</evidence>
<feature type="compositionally biased region" description="Polar residues" evidence="10">
    <location>
        <begin position="100"/>
        <end position="109"/>
    </location>
</feature>
<feature type="region of interest" description="Disordered" evidence="10">
    <location>
        <begin position="676"/>
        <end position="702"/>
    </location>
</feature>
<evidence type="ECO:0000256" key="2">
    <source>
        <dbReference type="ARBA" id="ARBA00009239"/>
    </source>
</evidence>
<evidence type="ECO:0000256" key="3">
    <source>
        <dbReference type="ARBA" id="ARBA00022679"/>
    </source>
</evidence>
<dbReference type="InterPro" id="IPR008428">
    <property type="entry name" value="Chond_GalNAc"/>
</dbReference>
<dbReference type="PANTHER" id="PTHR12369:SF46">
    <property type="entry name" value="N-ACETYL-BETA-GLUCOSAMINYL-GLYCOPROTEIN 4-BETA-N-ACETYLGALACTOSAMINYLTRANSFERASE 1"/>
    <property type="match status" value="1"/>
</dbReference>
<keyword evidence="13" id="KW-1185">Reference proteome</keyword>
<feature type="transmembrane region" description="Helical" evidence="9">
    <location>
        <begin position="12"/>
        <end position="32"/>
    </location>
</feature>
<dbReference type="InterPro" id="IPR011658">
    <property type="entry name" value="PA14_dom"/>
</dbReference>
<dbReference type="SMART" id="SM00758">
    <property type="entry name" value="PA14"/>
    <property type="match status" value="1"/>
</dbReference>
<dbReference type="InterPro" id="IPR029044">
    <property type="entry name" value="Nucleotide-diphossugar_trans"/>
</dbReference>
<feature type="compositionally biased region" description="Acidic residues" evidence="10">
    <location>
        <begin position="440"/>
        <end position="450"/>
    </location>
</feature>
<dbReference type="Proteomes" id="UP000567624">
    <property type="component" value="Unassembled WGS sequence"/>
</dbReference>
<keyword evidence="8 9" id="KW-0472">Membrane</keyword>
<feature type="region of interest" description="Disordered" evidence="10">
    <location>
        <begin position="54"/>
        <end position="109"/>
    </location>
</feature>
<evidence type="ECO:0000256" key="9">
    <source>
        <dbReference type="RuleBase" id="RU364016"/>
    </source>
</evidence>
<dbReference type="GO" id="GO:0033842">
    <property type="term" value="F:N-acetyl-beta-glucosaminyl-derivative 4-beta-N-acetylgalactosaminyltransferase activity"/>
    <property type="evidence" value="ECO:0007669"/>
    <property type="project" value="UniProtKB-EC"/>
</dbReference>
<feature type="region of interest" description="Disordered" evidence="10">
    <location>
        <begin position="601"/>
        <end position="622"/>
    </location>
</feature>
<accession>A0A7K8R1Q1</accession>
<dbReference type="EMBL" id="VWYW01000564">
    <property type="protein sequence ID" value="NXF10766.1"/>
    <property type="molecule type" value="Genomic_DNA"/>
</dbReference>
<gene>
    <name evidence="12" type="primary">B4galnt4</name>
    <name evidence="12" type="ORF">SMICAP_R07377</name>
</gene>
<dbReference type="PANTHER" id="PTHR12369">
    <property type="entry name" value="CHONDROITIN SYNTHASE"/>
    <property type="match status" value="1"/>
</dbReference>
<name>A0A7K8R1Q1_9PASS</name>
<reference evidence="12 13" key="1">
    <citation type="submission" date="2019-09" db="EMBL/GenBank/DDBJ databases">
        <title>Bird 10,000 Genomes (B10K) Project - Family phase.</title>
        <authorList>
            <person name="Zhang G."/>
        </authorList>
    </citation>
    <scope>NUCLEOTIDE SEQUENCE [LARGE SCALE GENOMIC DNA]</scope>
    <source>
        <strain evidence="12">B10K-CU-031-20</strain>
    </source>
</reference>
<evidence type="ECO:0000256" key="7">
    <source>
        <dbReference type="ARBA" id="ARBA00023034"/>
    </source>
</evidence>
<evidence type="ECO:0000256" key="8">
    <source>
        <dbReference type="ARBA" id="ARBA00023136"/>
    </source>
</evidence>
<comment type="subcellular location">
    <subcellularLocation>
        <location evidence="1 9">Golgi apparatus</location>
        <location evidence="1 9">Golgi stack membrane</location>
        <topology evidence="1 9">Single-pass type II membrane protein</topology>
    </subcellularLocation>
</comment>
<dbReference type="PROSITE" id="PS51820">
    <property type="entry name" value="PA14"/>
    <property type="match status" value="1"/>
</dbReference>
<dbReference type="Pfam" id="PF05679">
    <property type="entry name" value="CHGN"/>
    <property type="match status" value="1"/>
</dbReference>
<feature type="compositionally biased region" description="Basic and acidic residues" evidence="10">
    <location>
        <begin position="601"/>
        <end position="621"/>
    </location>
</feature>
<dbReference type="SUPFAM" id="SSF53448">
    <property type="entry name" value="Nucleotide-diphospho-sugar transferases"/>
    <property type="match status" value="1"/>
</dbReference>
<keyword evidence="4 9" id="KW-0812">Transmembrane</keyword>
<protein>
    <recommendedName>
        <fullName evidence="9">Beta-1,4-N-acetylgalactosaminyltransferase</fullName>
        <ecNumber evidence="9">2.4.1.244</ecNumber>
    </recommendedName>
</protein>
<feature type="compositionally biased region" description="Acidic residues" evidence="10">
    <location>
        <begin position="689"/>
        <end position="700"/>
    </location>
</feature>